<dbReference type="EMBL" id="WTYA01000002">
    <property type="protein sequence ID" value="MXP27937.1"/>
    <property type="molecule type" value="Genomic_DNA"/>
</dbReference>
<reference evidence="2 3" key="1">
    <citation type="submission" date="2019-12" db="EMBL/GenBank/DDBJ databases">
        <title>Genomic-based taxomic classification of the family Erythrobacteraceae.</title>
        <authorList>
            <person name="Xu L."/>
        </authorList>
    </citation>
    <scope>NUCLEOTIDE SEQUENCE [LARGE SCALE GENOMIC DNA]</scope>
    <source>
        <strain evidence="2 3">KEMB 9005-328</strain>
    </source>
</reference>
<evidence type="ECO:0000313" key="3">
    <source>
        <dbReference type="Proteomes" id="UP000439780"/>
    </source>
</evidence>
<accession>A0A845AEM8</accession>
<dbReference type="Gene3D" id="3.30.1150.10">
    <property type="match status" value="1"/>
</dbReference>
<evidence type="ECO:0000313" key="2">
    <source>
        <dbReference type="EMBL" id="MXP27937.1"/>
    </source>
</evidence>
<keyword evidence="3" id="KW-1185">Reference proteome</keyword>
<name>A0A845AEM8_9SPHN</name>
<gene>
    <name evidence="2" type="ORF">GRI58_03760</name>
</gene>
<comment type="caution">
    <text evidence="2">The sequence shown here is derived from an EMBL/GenBank/DDBJ whole genome shotgun (WGS) entry which is preliminary data.</text>
</comment>
<proteinExistence type="predicted"/>
<dbReference type="InterPro" id="IPR037682">
    <property type="entry name" value="TonB_C"/>
</dbReference>
<sequence>MIAAVGSLITSNPAVGKDSQLRVLKPSTPWNLNYGTNSCRLARVFGSGDEQVAFYIEKYGISSDFTLLIAGKSISSVLDPSAKLRFSNGGGATNLTGGDFGTFGPSLFSTSATLNPATFAKQEDRAKLRRLMRSTYSKDAESLPDDEDLAPAALHQITWVELLRGKRTVRLMTGPWDATMAAMDKCVDDLVRTWGVDPAELKSIKSGPTPSDNFRISVVRRIIDHYPHAAVSNHTEANLSARLTIDTKGHVEACELTDITDAKDFDDYPCEVFKKYGQFSPAVDANGNAVKSIYRTKILYRFG</sequence>
<organism evidence="2 3">
    <name type="scientific">Qipengyuania algicida</name>
    <dbReference type="NCBI Taxonomy" id="1836209"/>
    <lineage>
        <taxon>Bacteria</taxon>
        <taxon>Pseudomonadati</taxon>
        <taxon>Pseudomonadota</taxon>
        <taxon>Alphaproteobacteria</taxon>
        <taxon>Sphingomonadales</taxon>
        <taxon>Erythrobacteraceae</taxon>
        <taxon>Qipengyuania</taxon>
    </lineage>
</organism>
<feature type="domain" description="TonB C-terminal" evidence="1">
    <location>
        <begin position="225"/>
        <end position="301"/>
    </location>
</feature>
<protein>
    <recommendedName>
        <fullName evidence="1">TonB C-terminal domain-containing protein</fullName>
    </recommendedName>
</protein>
<dbReference type="Proteomes" id="UP000439780">
    <property type="component" value="Unassembled WGS sequence"/>
</dbReference>
<dbReference type="Pfam" id="PF03544">
    <property type="entry name" value="TonB_C"/>
    <property type="match status" value="1"/>
</dbReference>
<dbReference type="AlphaFoldDB" id="A0A845AEM8"/>
<evidence type="ECO:0000259" key="1">
    <source>
        <dbReference type="Pfam" id="PF03544"/>
    </source>
</evidence>
<dbReference type="GO" id="GO:0055085">
    <property type="term" value="P:transmembrane transport"/>
    <property type="evidence" value="ECO:0007669"/>
    <property type="project" value="InterPro"/>
</dbReference>